<dbReference type="SUPFAM" id="SSF81342">
    <property type="entry name" value="Transmembrane di-heme cytochromes"/>
    <property type="match status" value="1"/>
</dbReference>
<keyword evidence="10" id="KW-0408">Iron</keyword>
<feature type="transmembrane region" description="Helical" evidence="14">
    <location>
        <begin position="44"/>
        <end position="62"/>
    </location>
</feature>
<reference evidence="16 17" key="1">
    <citation type="submission" date="2024-04" db="EMBL/GenBank/DDBJ databases">
        <title>Aurantiacibacter sp. DGU6 16S ribosomal RNA gene Genome sequencing and assembly.</title>
        <authorList>
            <person name="Park S."/>
        </authorList>
    </citation>
    <scope>NUCLEOTIDE SEQUENCE [LARGE SCALE GENOMIC DNA]</scope>
    <source>
        <strain evidence="16 17">DGU6</strain>
    </source>
</reference>
<feature type="domain" description="Lipid/polyisoprenoid-binding YceI-like" evidence="15">
    <location>
        <begin position="276"/>
        <end position="433"/>
    </location>
</feature>
<comment type="caution">
    <text evidence="16">The sequence shown here is derived from an EMBL/GenBank/DDBJ whole genome shotgun (WGS) entry which is preliminary data.</text>
</comment>
<evidence type="ECO:0000256" key="10">
    <source>
        <dbReference type="ARBA" id="ARBA00023004"/>
    </source>
</evidence>
<comment type="cofactor">
    <cofactor evidence="1">
        <name>heme b</name>
        <dbReference type="ChEBI" id="CHEBI:60344"/>
    </cofactor>
</comment>
<evidence type="ECO:0000256" key="8">
    <source>
        <dbReference type="ARBA" id="ARBA00022982"/>
    </source>
</evidence>
<feature type="compositionally biased region" description="Acidic residues" evidence="13">
    <location>
        <begin position="252"/>
        <end position="264"/>
    </location>
</feature>
<keyword evidence="3" id="KW-0813">Transport</keyword>
<feature type="compositionally biased region" description="Basic and acidic residues" evidence="13">
    <location>
        <begin position="241"/>
        <end position="251"/>
    </location>
</feature>
<dbReference type="SMART" id="SM00867">
    <property type="entry name" value="YceI"/>
    <property type="match status" value="1"/>
</dbReference>
<evidence type="ECO:0000256" key="14">
    <source>
        <dbReference type="SAM" id="Phobius"/>
    </source>
</evidence>
<feature type="transmembrane region" description="Helical" evidence="14">
    <location>
        <begin position="177"/>
        <end position="196"/>
    </location>
</feature>
<evidence type="ECO:0000256" key="11">
    <source>
        <dbReference type="ARBA" id="ARBA00023136"/>
    </source>
</evidence>
<dbReference type="InterPro" id="IPR011577">
    <property type="entry name" value="Cyt_b561_bac/Ni-Hgenase"/>
</dbReference>
<evidence type="ECO:0000256" key="9">
    <source>
        <dbReference type="ARBA" id="ARBA00022989"/>
    </source>
</evidence>
<feature type="region of interest" description="Disordered" evidence="13">
    <location>
        <begin position="199"/>
        <end position="283"/>
    </location>
</feature>
<feature type="transmembrane region" description="Helical" evidence="14">
    <location>
        <begin position="12"/>
        <end position="32"/>
    </location>
</feature>
<keyword evidence="7" id="KW-0479">Metal-binding</keyword>
<dbReference type="Pfam" id="PF04264">
    <property type="entry name" value="YceI"/>
    <property type="match status" value="1"/>
</dbReference>
<keyword evidence="6 14" id="KW-0812">Transmembrane</keyword>
<keyword evidence="8" id="KW-0249">Electron transport</keyword>
<feature type="compositionally biased region" description="Basic and acidic residues" evidence="13">
    <location>
        <begin position="201"/>
        <end position="232"/>
    </location>
</feature>
<dbReference type="Proteomes" id="UP001497045">
    <property type="component" value="Unassembled WGS sequence"/>
</dbReference>
<accession>A0ABU9ICM2</accession>
<dbReference type="InterPro" id="IPR052168">
    <property type="entry name" value="Cytochrome_b561_oxidase"/>
</dbReference>
<comment type="similarity">
    <text evidence="12">Belongs to the cytochrome b561 family.</text>
</comment>
<dbReference type="Pfam" id="PF01292">
    <property type="entry name" value="Ni_hydr_CYTB"/>
    <property type="match status" value="1"/>
</dbReference>
<protein>
    <submittedName>
        <fullName evidence="16">Cytochrome b/b6 domain-containing protein</fullName>
    </submittedName>
</protein>
<dbReference type="Gene3D" id="2.40.128.110">
    <property type="entry name" value="Lipid/polyisoprenoid-binding, YceI-like"/>
    <property type="match status" value="1"/>
</dbReference>
<evidence type="ECO:0000256" key="7">
    <source>
        <dbReference type="ARBA" id="ARBA00022723"/>
    </source>
</evidence>
<dbReference type="EMBL" id="JBBYHV010000001">
    <property type="protein sequence ID" value="MEL1249926.1"/>
    <property type="molecule type" value="Genomic_DNA"/>
</dbReference>
<keyword evidence="5" id="KW-0349">Heme</keyword>
<dbReference type="PANTHER" id="PTHR30529">
    <property type="entry name" value="CYTOCHROME B561"/>
    <property type="match status" value="1"/>
</dbReference>
<sequence length="434" mass="45475">MSTTQRYSTGAIVLHWLIALALAGEIALGFAMPKDASGFALYQLHKSIGITILVLSLARLGWRLTHKPPAPLEGGWEGKLASLVHVLFYLFMIGTPLAGWAIVSSDPINVPTVLFGVIPLPHLPIGEAWNELAGETHEILAFVGIGLFVLHVAGALRHHFLLKDGLLARMSFDKGGMALGMLGAVLLLAGGVFFGLGGPQQEEHDHATDHAPGETDDHAHEDGVTEDHHTDDAAEEGELADDGHDHVHGDEAEGTDDVAEEEEVAAAPAPAGPPPSWTIQPGGSLRFSVTNSGAALNGRFASWNGDITMDPAAPESATISIRVDLASATLGDATQDSMLGGADFFNTSSFPQATWRSTAVRRVSGNRYEADGTLTLKGVSRPQRITFTLSGSGNSRSVSGSATVDRNAFSVGVGDSAANLGGNVTVNFAFDARS</sequence>
<dbReference type="PANTHER" id="PTHR30529:SF1">
    <property type="entry name" value="CYTOCHROME B561 HOMOLOG 2"/>
    <property type="match status" value="1"/>
</dbReference>
<name>A0ABU9ICM2_9SPHN</name>
<comment type="subcellular location">
    <subcellularLocation>
        <location evidence="2">Cell membrane</location>
        <topology evidence="2">Multi-pass membrane protein</topology>
    </subcellularLocation>
</comment>
<evidence type="ECO:0000256" key="12">
    <source>
        <dbReference type="ARBA" id="ARBA00037975"/>
    </source>
</evidence>
<evidence type="ECO:0000313" key="16">
    <source>
        <dbReference type="EMBL" id="MEL1249926.1"/>
    </source>
</evidence>
<dbReference type="SUPFAM" id="SSF101874">
    <property type="entry name" value="YceI-like"/>
    <property type="match status" value="1"/>
</dbReference>
<evidence type="ECO:0000256" key="3">
    <source>
        <dbReference type="ARBA" id="ARBA00022448"/>
    </source>
</evidence>
<keyword evidence="17" id="KW-1185">Reference proteome</keyword>
<evidence type="ECO:0000313" key="17">
    <source>
        <dbReference type="Proteomes" id="UP001497045"/>
    </source>
</evidence>
<evidence type="ECO:0000256" key="13">
    <source>
        <dbReference type="SAM" id="MobiDB-lite"/>
    </source>
</evidence>
<organism evidence="16 17">
    <name type="scientific">Aurantiacibacter gilvus</name>
    <dbReference type="NCBI Taxonomy" id="3139141"/>
    <lineage>
        <taxon>Bacteria</taxon>
        <taxon>Pseudomonadati</taxon>
        <taxon>Pseudomonadota</taxon>
        <taxon>Alphaproteobacteria</taxon>
        <taxon>Sphingomonadales</taxon>
        <taxon>Erythrobacteraceae</taxon>
        <taxon>Aurantiacibacter</taxon>
    </lineage>
</organism>
<gene>
    <name evidence="16" type="ORF">AAEO60_04500</name>
</gene>
<evidence type="ECO:0000256" key="2">
    <source>
        <dbReference type="ARBA" id="ARBA00004651"/>
    </source>
</evidence>
<keyword evidence="9 14" id="KW-1133">Transmembrane helix</keyword>
<dbReference type="RefSeq" id="WP_341672447.1">
    <property type="nucleotide sequence ID" value="NZ_JBBYHV010000001.1"/>
</dbReference>
<feature type="transmembrane region" description="Helical" evidence="14">
    <location>
        <begin position="139"/>
        <end position="156"/>
    </location>
</feature>
<dbReference type="InterPro" id="IPR007372">
    <property type="entry name" value="Lipid/polyisoprenoid-bd_YceI"/>
</dbReference>
<evidence type="ECO:0000256" key="6">
    <source>
        <dbReference type="ARBA" id="ARBA00022692"/>
    </source>
</evidence>
<proteinExistence type="inferred from homology"/>
<keyword evidence="11 14" id="KW-0472">Membrane</keyword>
<evidence type="ECO:0000256" key="5">
    <source>
        <dbReference type="ARBA" id="ARBA00022617"/>
    </source>
</evidence>
<feature type="transmembrane region" description="Helical" evidence="14">
    <location>
        <begin position="83"/>
        <end position="103"/>
    </location>
</feature>
<evidence type="ECO:0000256" key="4">
    <source>
        <dbReference type="ARBA" id="ARBA00022475"/>
    </source>
</evidence>
<keyword evidence="4" id="KW-1003">Cell membrane</keyword>
<dbReference type="InterPro" id="IPR016174">
    <property type="entry name" value="Di-haem_cyt_TM"/>
</dbReference>
<evidence type="ECO:0000256" key="1">
    <source>
        <dbReference type="ARBA" id="ARBA00001970"/>
    </source>
</evidence>
<dbReference type="InterPro" id="IPR036761">
    <property type="entry name" value="TTHA0802/YceI-like_sf"/>
</dbReference>
<evidence type="ECO:0000259" key="15">
    <source>
        <dbReference type="SMART" id="SM00867"/>
    </source>
</evidence>